<dbReference type="InterPro" id="IPR011030">
    <property type="entry name" value="Lipovitellin_superhlx_dom"/>
</dbReference>
<keyword evidence="3" id="KW-1185">Reference proteome</keyword>
<dbReference type="Pfam" id="PF01347">
    <property type="entry name" value="Vitellogenin_N"/>
    <property type="match status" value="1"/>
</dbReference>
<dbReference type="AlphaFoldDB" id="A0A1I1N669"/>
<sequence length="551" mass="62103">MNKRIILIFSLVIFAFVLFLLMPHLNTPNNLNSSQINNLQTSVNAQALVDERCEAINNIASSFRFKAQTSTLINLSAVFSADEAVTTEEYQNDSSRFLMSGNISLMPVKETHKSGTIFTFSDFKVAWQDIDAPLMAQKLNQHVWVNSNDQVRFSPTVGKEARLMLTSLLSPFLIANNHQVSEYKTTDDLGLYKTKTSQSIDCKNIKHIATGFNDIKPLLPDYDLAYEGNIKSYKTHINLNNEHEIIELSQEVNLDILVNNHVFLQRDDTISLLRIYPYLGAVDVDITDFTDKALDSNLFDDEELRRIKLAYKDLDAYKIYDEINNQFYQSPPLSKISDLINNLLGLLKAKPEQATILAQLISQSGQKDWLYGAVLTALSTDGTANSLNALSEVINNNDHQSQLQEHALFSASTVEDPSDELAEDILLKTTQLEHSNSVIKDSGLLALGSLYRRIDESKHVTRQKIKNYFLTEIKHMPLGEIPVVLSALKNSKNEELMLIAGNLLEHSEREIRQKGVDFLNEMTDSAVAQQLLSQYSEVEKAQENFSTTSDD</sequence>
<accession>A0A1I1N669</accession>
<dbReference type="Gene3D" id="1.25.10.20">
    <property type="entry name" value="Vitellinogen, superhelical"/>
    <property type="match status" value="1"/>
</dbReference>
<feature type="domain" description="Vitellogenin" evidence="1">
    <location>
        <begin position="318"/>
        <end position="504"/>
    </location>
</feature>
<name>A0A1I1N669_9GAMM</name>
<dbReference type="EMBL" id="FOLO01000023">
    <property type="protein sequence ID" value="SFC93109.1"/>
    <property type="molecule type" value="Genomic_DNA"/>
</dbReference>
<organism evidence="2 3">
    <name type="scientific">Pseudoalteromonas denitrificans DSM 6059</name>
    <dbReference type="NCBI Taxonomy" id="1123010"/>
    <lineage>
        <taxon>Bacteria</taxon>
        <taxon>Pseudomonadati</taxon>
        <taxon>Pseudomonadota</taxon>
        <taxon>Gammaproteobacteria</taxon>
        <taxon>Alteromonadales</taxon>
        <taxon>Pseudoalteromonadaceae</taxon>
        <taxon>Pseudoalteromonas</taxon>
    </lineage>
</organism>
<reference evidence="2 3" key="1">
    <citation type="submission" date="2016-10" db="EMBL/GenBank/DDBJ databases">
        <authorList>
            <person name="de Groot N.N."/>
        </authorList>
    </citation>
    <scope>NUCLEOTIDE SEQUENCE [LARGE SCALE GENOMIC DNA]</scope>
    <source>
        <strain evidence="2 3">DSM 6059</strain>
    </source>
</reference>
<dbReference type="InterPro" id="IPR039988">
    <property type="entry name" value="MTTP"/>
</dbReference>
<evidence type="ECO:0000313" key="3">
    <source>
        <dbReference type="Proteomes" id="UP000198862"/>
    </source>
</evidence>
<dbReference type="PANTHER" id="PTHR13024">
    <property type="entry name" value="MICROSOMAL TRIGLYCERIDE TRANSFER PROTEIN, LARGE SUBUNIT"/>
    <property type="match status" value="1"/>
</dbReference>
<dbReference type="GO" id="GO:0005548">
    <property type="term" value="F:phospholipid transporter activity"/>
    <property type="evidence" value="ECO:0007669"/>
    <property type="project" value="InterPro"/>
</dbReference>
<proteinExistence type="predicted"/>
<dbReference type="Proteomes" id="UP000198862">
    <property type="component" value="Unassembled WGS sequence"/>
</dbReference>
<evidence type="ECO:0000259" key="1">
    <source>
        <dbReference type="Pfam" id="PF01347"/>
    </source>
</evidence>
<dbReference type="RefSeq" id="WP_091985585.1">
    <property type="nucleotide sequence ID" value="NZ_FOLO01000023.1"/>
</dbReference>
<dbReference type="PANTHER" id="PTHR13024:SF0">
    <property type="entry name" value="MICROSOMAL TRIACYLGLYCEROL TRANSFER PROTEIN"/>
    <property type="match status" value="1"/>
</dbReference>
<gene>
    <name evidence="2" type="ORF">SAMN02745724_02966</name>
</gene>
<dbReference type="GO" id="GO:0042157">
    <property type="term" value="P:lipoprotein metabolic process"/>
    <property type="evidence" value="ECO:0007669"/>
    <property type="project" value="TreeGrafter"/>
</dbReference>
<evidence type="ECO:0000313" key="2">
    <source>
        <dbReference type="EMBL" id="SFC93109.1"/>
    </source>
</evidence>
<dbReference type="SUPFAM" id="SSF48431">
    <property type="entry name" value="Lipovitellin-phosvitin complex, superhelical domain"/>
    <property type="match status" value="1"/>
</dbReference>
<protein>
    <recommendedName>
        <fullName evidence="1">Vitellogenin domain-containing protein</fullName>
    </recommendedName>
</protein>
<dbReference type="OrthoDB" id="88903at2"/>
<dbReference type="InterPro" id="IPR001747">
    <property type="entry name" value="Vitellogenin_N"/>
</dbReference>